<dbReference type="SUPFAM" id="SSF56112">
    <property type="entry name" value="Protein kinase-like (PK-like)"/>
    <property type="match status" value="1"/>
</dbReference>
<dbReference type="PANTHER" id="PTHR43289">
    <property type="entry name" value="MITOGEN-ACTIVATED PROTEIN KINASE KINASE KINASE 20-RELATED"/>
    <property type="match status" value="1"/>
</dbReference>
<evidence type="ECO:0000256" key="4">
    <source>
        <dbReference type="ARBA" id="ARBA00022741"/>
    </source>
</evidence>
<evidence type="ECO:0000256" key="5">
    <source>
        <dbReference type="ARBA" id="ARBA00022777"/>
    </source>
</evidence>
<dbReference type="PROSITE" id="PS50011">
    <property type="entry name" value="PROTEIN_KINASE_DOM"/>
    <property type="match status" value="1"/>
</dbReference>
<dbReference type="Gene3D" id="3.30.200.20">
    <property type="entry name" value="Phosphorylase Kinase, domain 1"/>
    <property type="match status" value="1"/>
</dbReference>
<keyword evidence="4" id="KW-0547">Nucleotide-binding</keyword>
<feature type="domain" description="Protein kinase" evidence="9">
    <location>
        <begin position="12"/>
        <end position="256"/>
    </location>
</feature>
<dbReference type="InParanoid" id="A0A263D8Y9"/>
<dbReference type="OrthoDB" id="9762169at2"/>
<proteinExistence type="predicted"/>
<dbReference type="GO" id="GO:0004674">
    <property type="term" value="F:protein serine/threonine kinase activity"/>
    <property type="evidence" value="ECO:0007669"/>
    <property type="project" value="UniProtKB-KW"/>
</dbReference>
<keyword evidence="3" id="KW-0808">Transferase</keyword>
<keyword evidence="8" id="KW-0472">Membrane</keyword>
<dbReference type="AlphaFoldDB" id="A0A263D8Y9"/>
<dbReference type="Proteomes" id="UP000242444">
    <property type="component" value="Unassembled WGS sequence"/>
</dbReference>
<name>A0A263D8Y9_9PSEU</name>
<keyword evidence="11" id="KW-1185">Reference proteome</keyword>
<dbReference type="GO" id="GO:0005524">
    <property type="term" value="F:ATP binding"/>
    <property type="evidence" value="ECO:0007669"/>
    <property type="project" value="UniProtKB-KW"/>
</dbReference>
<keyword evidence="5 10" id="KW-0418">Kinase</keyword>
<feature type="compositionally biased region" description="Pro residues" evidence="7">
    <location>
        <begin position="311"/>
        <end position="328"/>
    </location>
</feature>
<evidence type="ECO:0000256" key="2">
    <source>
        <dbReference type="ARBA" id="ARBA00022527"/>
    </source>
</evidence>
<dbReference type="EC" id="2.7.11.1" evidence="1"/>
<dbReference type="CDD" id="cd14014">
    <property type="entry name" value="STKc_PknB_like"/>
    <property type="match status" value="1"/>
</dbReference>
<feature type="transmembrane region" description="Helical" evidence="8">
    <location>
        <begin position="342"/>
        <end position="365"/>
    </location>
</feature>
<evidence type="ECO:0000256" key="1">
    <source>
        <dbReference type="ARBA" id="ARBA00012513"/>
    </source>
</evidence>
<comment type="caution">
    <text evidence="10">The sequence shown here is derived from an EMBL/GenBank/DDBJ whole genome shotgun (WGS) entry which is preliminary data.</text>
</comment>
<keyword evidence="8" id="KW-0812">Transmembrane</keyword>
<dbReference type="Gene3D" id="1.10.510.10">
    <property type="entry name" value="Transferase(Phosphotransferase) domain 1"/>
    <property type="match status" value="1"/>
</dbReference>
<evidence type="ECO:0000313" key="11">
    <source>
        <dbReference type="Proteomes" id="UP000242444"/>
    </source>
</evidence>
<sequence>MTAENALVGGRYRLDQPIGRGRAGIIWQAYDTRLHRTVAAKRLYVPSSPDPVRTESAITAALQQAHDSSRLTHASAITPREVLRDGSHAWAIMEYVPSRRMTEFLAEHGRLTPEQAASLGAQVAAALAAAHSVGLVHRAVEPGNVLLADDGGVKVTDVGIVGAGPDRAYAAPETRGGPATAASDVFSLGATLYTAVEGEPPFGTDGGGEARASTQPGALSDLFTQLLAVDPSVRPAMSDVATALTAISEGLPAPVLSPAPRAATAIPPKPVPMPMPMPAQQTAGMPTLAPTMSSVPVQQLSLDQPTQRVHPVPPPRTAPAVDGPPPDQGAPIRTDRSSLIRAWSFVVVAVLVAAGVGILFAELFLL</sequence>
<dbReference type="InterPro" id="IPR011009">
    <property type="entry name" value="Kinase-like_dom_sf"/>
</dbReference>
<evidence type="ECO:0000256" key="7">
    <source>
        <dbReference type="SAM" id="MobiDB-lite"/>
    </source>
</evidence>
<evidence type="ECO:0000259" key="9">
    <source>
        <dbReference type="PROSITE" id="PS50011"/>
    </source>
</evidence>
<dbReference type="InterPro" id="IPR000719">
    <property type="entry name" value="Prot_kinase_dom"/>
</dbReference>
<organism evidence="10 11">
    <name type="scientific">Amycolatopsis antarctica</name>
    <dbReference type="NCBI Taxonomy" id="1854586"/>
    <lineage>
        <taxon>Bacteria</taxon>
        <taxon>Bacillati</taxon>
        <taxon>Actinomycetota</taxon>
        <taxon>Actinomycetes</taxon>
        <taxon>Pseudonocardiales</taxon>
        <taxon>Pseudonocardiaceae</taxon>
        <taxon>Amycolatopsis</taxon>
    </lineage>
</organism>
<evidence type="ECO:0000313" key="10">
    <source>
        <dbReference type="EMBL" id="OZM74950.1"/>
    </source>
</evidence>
<keyword evidence="8" id="KW-1133">Transmembrane helix</keyword>
<evidence type="ECO:0000256" key="3">
    <source>
        <dbReference type="ARBA" id="ARBA00022679"/>
    </source>
</evidence>
<feature type="region of interest" description="Disordered" evidence="7">
    <location>
        <begin position="304"/>
        <end position="333"/>
    </location>
</feature>
<gene>
    <name evidence="10" type="ORF">CFN78_01750</name>
</gene>
<dbReference type="Pfam" id="PF00069">
    <property type="entry name" value="Pkinase"/>
    <property type="match status" value="1"/>
</dbReference>
<protein>
    <recommendedName>
        <fullName evidence="1">non-specific serine/threonine protein kinase</fullName>
        <ecNumber evidence="1">2.7.11.1</ecNumber>
    </recommendedName>
</protein>
<dbReference type="EMBL" id="NKYE01000001">
    <property type="protein sequence ID" value="OZM74950.1"/>
    <property type="molecule type" value="Genomic_DNA"/>
</dbReference>
<evidence type="ECO:0000256" key="8">
    <source>
        <dbReference type="SAM" id="Phobius"/>
    </source>
</evidence>
<evidence type="ECO:0000256" key="6">
    <source>
        <dbReference type="ARBA" id="ARBA00022840"/>
    </source>
</evidence>
<dbReference type="RefSeq" id="WP_094860731.1">
    <property type="nucleotide sequence ID" value="NZ_NKYE01000001.1"/>
</dbReference>
<keyword evidence="6" id="KW-0067">ATP-binding</keyword>
<keyword evidence="2 10" id="KW-0723">Serine/threonine-protein kinase</keyword>
<reference evidence="10 11" key="1">
    <citation type="submission" date="2017-07" db="EMBL/GenBank/DDBJ databases">
        <title>Amycolatopsis antarcticus sp. nov., isolated from the surface of an Antarcticus brown macroalga.</title>
        <authorList>
            <person name="Wang J."/>
            <person name="Leiva S."/>
            <person name="Huang J."/>
            <person name="Huang Y."/>
        </authorList>
    </citation>
    <scope>NUCLEOTIDE SEQUENCE [LARGE SCALE GENOMIC DNA]</scope>
    <source>
        <strain evidence="10 11">AU-G6</strain>
    </source>
</reference>
<dbReference type="PANTHER" id="PTHR43289:SF6">
    <property type="entry name" value="SERINE_THREONINE-PROTEIN KINASE NEKL-3"/>
    <property type="match status" value="1"/>
</dbReference>
<accession>A0A263D8Y9</accession>